<dbReference type="AlphaFoldDB" id="A0A285AZH3"/>
<organism evidence="1 2">
    <name type="scientific">Klebsiella grimontii</name>
    <dbReference type="NCBI Taxonomy" id="2058152"/>
    <lineage>
        <taxon>Bacteria</taxon>
        <taxon>Pseudomonadati</taxon>
        <taxon>Pseudomonadota</taxon>
        <taxon>Gammaproteobacteria</taxon>
        <taxon>Enterobacterales</taxon>
        <taxon>Enterobacteriaceae</taxon>
        <taxon>Klebsiella/Raoultella group</taxon>
        <taxon>Klebsiella</taxon>
    </lineage>
</organism>
<evidence type="ECO:0000313" key="2">
    <source>
        <dbReference type="Proteomes" id="UP000220639"/>
    </source>
</evidence>
<reference evidence="2" key="1">
    <citation type="submission" date="2017-08" db="EMBL/GenBank/DDBJ databases">
        <authorList>
            <person name="Brisse S."/>
        </authorList>
    </citation>
    <scope>NUCLEOTIDE SEQUENCE [LARGE SCALE GENOMIC DNA]</scope>
    <source>
        <strain evidence="2">06D021</strain>
    </source>
</reference>
<sequence length="58" mass="6449">MKKAVGASAHFGYLICQGLSQYASLAESVWTRIAHSNRSVHVVREDCERCPGSKWQAK</sequence>
<evidence type="ECO:0000313" key="1">
    <source>
        <dbReference type="EMBL" id="SNU34084.1"/>
    </source>
</evidence>
<name>A0A285AZH3_9ENTR</name>
<protein>
    <submittedName>
        <fullName evidence="1">Uncharacterized protein</fullName>
    </submittedName>
</protein>
<dbReference type="Proteomes" id="UP000220639">
    <property type="component" value="Unassembled WGS sequence"/>
</dbReference>
<gene>
    <name evidence="1" type="ORF">KOSB73_220203</name>
</gene>
<dbReference type="EMBL" id="FZTC01000015">
    <property type="protein sequence ID" value="SNU34084.1"/>
    <property type="molecule type" value="Genomic_DNA"/>
</dbReference>
<proteinExistence type="predicted"/>
<accession>A0A285AZH3</accession>